<proteinExistence type="predicted"/>
<dbReference type="PROSITE" id="PS50297">
    <property type="entry name" value="ANK_REP_REGION"/>
    <property type="match status" value="6"/>
</dbReference>
<dbReference type="PRINTS" id="PR00364">
    <property type="entry name" value="DISEASERSIST"/>
</dbReference>
<dbReference type="Pfam" id="PF01734">
    <property type="entry name" value="Patatin"/>
    <property type="match status" value="1"/>
</dbReference>
<dbReference type="Proteomes" id="UP000324767">
    <property type="component" value="Unassembled WGS sequence"/>
</dbReference>
<dbReference type="SUPFAM" id="SSF48403">
    <property type="entry name" value="Ankyrin repeat"/>
    <property type="match status" value="1"/>
</dbReference>
<evidence type="ECO:0000259" key="8">
    <source>
        <dbReference type="PROSITE" id="PS51635"/>
    </source>
</evidence>
<keyword evidence="2" id="KW-0677">Repeat</keyword>
<dbReference type="InterPro" id="IPR036770">
    <property type="entry name" value="Ankyrin_rpt-contain_sf"/>
</dbReference>
<dbReference type="GO" id="GO:0016042">
    <property type="term" value="P:lipid catabolic process"/>
    <property type="evidence" value="ECO:0007669"/>
    <property type="project" value="UniProtKB-UniRule"/>
</dbReference>
<evidence type="ECO:0000256" key="6">
    <source>
        <dbReference type="PROSITE-ProRule" id="PRU00023"/>
    </source>
</evidence>
<evidence type="ECO:0000313" key="10">
    <source>
        <dbReference type="Proteomes" id="UP000324767"/>
    </source>
</evidence>
<dbReference type="Gene3D" id="3.40.1090.10">
    <property type="entry name" value="Cytosolic phospholipase A2 catalytic domain"/>
    <property type="match status" value="1"/>
</dbReference>
<dbReference type="Gene3D" id="1.25.40.10">
    <property type="entry name" value="Tetratricopeptide repeat domain"/>
    <property type="match status" value="1"/>
</dbReference>
<dbReference type="InterPro" id="IPR011990">
    <property type="entry name" value="TPR-like_helical_dom_sf"/>
</dbReference>
<dbReference type="InterPro" id="IPR027417">
    <property type="entry name" value="P-loop_NTPase"/>
</dbReference>
<feature type="repeat" description="ANK" evidence="6">
    <location>
        <begin position="1151"/>
        <end position="1183"/>
    </location>
</feature>
<feature type="short sequence motif" description="DGA/G" evidence="7">
    <location>
        <begin position="212"/>
        <end position="214"/>
    </location>
</feature>
<dbReference type="InterPro" id="IPR002110">
    <property type="entry name" value="Ankyrin_rpt"/>
</dbReference>
<keyword evidence="7" id="KW-0378">Hydrolase</keyword>
<dbReference type="GO" id="GO:0004623">
    <property type="term" value="F:phospholipase A2 activity"/>
    <property type="evidence" value="ECO:0007669"/>
    <property type="project" value="UniProtKB-EC"/>
</dbReference>
<dbReference type="GO" id="GO:0043531">
    <property type="term" value="F:ADP binding"/>
    <property type="evidence" value="ECO:0007669"/>
    <property type="project" value="InterPro"/>
</dbReference>
<evidence type="ECO:0000256" key="1">
    <source>
        <dbReference type="ARBA" id="ARBA00013278"/>
    </source>
</evidence>
<feature type="repeat" description="ANK" evidence="6">
    <location>
        <begin position="1250"/>
        <end position="1282"/>
    </location>
</feature>
<dbReference type="SMART" id="SM00248">
    <property type="entry name" value="ANK"/>
    <property type="match status" value="9"/>
</dbReference>
<dbReference type="CDD" id="cd07216">
    <property type="entry name" value="Pat17_PNPLA8_PNPLA9_like3"/>
    <property type="match status" value="1"/>
</dbReference>
<dbReference type="OrthoDB" id="6612291at2759"/>
<dbReference type="EMBL" id="VXIT01000002">
    <property type="protein sequence ID" value="KAA6415229.1"/>
    <property type="molecule type" value="Genomic_DNA"/>
</dbReference>
<gene>
    <name evidence="9" type="ORF">FRX48_01982</name>
</gene>
<evidence type="ECO:0000256" key="3">
    <source>
        <dbReference type="ARBA" id="ARBA00023043"/>
    </source>
</evidence>
<feature type="active site" description="Nucleophile" evidence="7">
    <location>
        <position position="60"/>
    </location>
</feature>
<feature type="active site" description="Proton acceptor" evidence="7">
    <location>
        <position position="212"/>
    </location>
</feature>
<sequence>MAATRSKELCLLSLDGGGVRGLASLLILKRIMFVLDGKIDAAVERPLLPCNYFDLMAGTSTGGLIAIMLGKFRMDIDTCIAMYLELAPQIFPTQGFISGSKVSKLFKGIQGAPRFNATALETLVKSLVVDKLGLGEDALFEAADDDEPAGRCKTFVCVTNKDVGTAFRLRSYRSSWEPGTGCTVWQAARATSAAPFLFPPIRFGFPPANYIDGGLRYNNPVRALYDEANHIWPASSGRKIGCVISIGAGVPPLRAVGDRGKAVLESLVKMALDTQETASSFGDEIDHVSRTTKLAYIRLNVEQGMQDIGLEEWKEFEKITGATNHYLNNRKAEIEVCASALRDLAGTPAPESGDCAVLCQLPDSSPDFFGRISEMEEIRDHLNPTSPERKSIVLWGLSGFGKSRLALRYIELYRTEFSMLLWIDASTLDAASESFSHAAMEISRVTTWASPHAGARKDINFVRSWLAKETNKSWLLVIDSVDDLVEVDCRQFIPSSNHGRIIITSTQSRTAAALKSKGIEITGLDEKAGCEMLLSKLDLDHDSSHMLEDAAGIVRAVDGIPLAIEQAGAVLQDGVALEDLLSFYGTQYRGIMDHTPGKSFSNYEKGRSVFKTFELLYGKLTKSSLDAANVLTLCSFFGSRSILYQLITHFRNFRLSRPDQSYSSSSSSQEAPQHLLIEGHWLRELLNRELDFRQAIMRLEKLCLAKVRKDAKGSIVSWSIHNAICRWLLETLEPSERSEWALLTAHIVCAGLRATDSSPQPAMRYSTLVKHCRRMLKSHLKPNDTEPPNGTLYHQYGLVMVCFAEFYLQSQCPAEVKEVFEAAIEYETVIQGSSWPQDLRSLNLIKGLATSMWKQGSLEQAVEAFEFLFESSTEVLGALNELTIWAANRLRDIRDRKIAHSEHEERVLMAATVPKQRELEDSDSDVIRPTDLAPEYLSSDIPDKEWTLLQLVEESRLEFGELHYETLAAVGKVARFYEKEQKYPAAEGWLKRRWRIHVSMHGIGSVDALSALNILIQLYKNSGRYIIGSPDDEEQCLQELLGAYPVARIESYMEATAISYAILYCDELVLRLLIEWGADVNARSEDDETPLHLAAMEGLLSHMHLLIENGAELSALIYGESSALTGAAAAGHTDVVRLLLDAGSDVDECKTSETALMCAAEKGHAQVIQILLGSHANTNIQGWAEFAALHLAALRGHGKVVELLLEGGADPDIQTLQKYTALHFAAAEGHEKVAQLLLEGGADPDIQTLRKGTALHFAAGNGHEKVAQLLLEGGADPDIQGLAKQTALRFAAAQGHQSVVHLLLAHKASIHQRDVYGKTALHSALK</sequence>
<feature type="repeat" description="ANK" evidence="6">
    <location>
        <begin position="1283"/>
        <end position="1315"/>
    </location>
</feature>
<dbReference type="GO" id="GO:0005737">
    <property type="term" value="C:cytoplasm"/>
    <property type="evidence" value="ECO:0007669"/>
    <property type="project" value="TreeGrafter"/>
</dbReference>
<keyword evidence="4 7" id="KW-0443">Lipid metabolism</keyword>
<evidence type="ECO:0000256" key="4">
    <source>
        <dbReference type="ARBA" id="ARBA00023098"/>
    </source>
</evidence>
<feature type="short sequence motif" description="GXGXXG" evidence="7">
    <location>
        <begin position="16"/>
        <end position="21"/>
    </location>
</feature>
<name>A0A5M8PZI6_9LECA</name>
<dbReference type="InterPro" id="IPR016035">
    <property type="entry name" value="Acyl_Trfase/lysoPLipase"/>
</dbReference>
<protein>
    <recommendedName>
        <fullName evidence="1">phospholipase A2</fullName>
        <ecNumber evidence="1">3.1.1.4</ecNumber>
    </recommendedName>
</protein>
<reference evidence="9 10" key="1">
    <citation type="submission" date="2019-09" db="EMBL/GenBank/DDBJ databases">
        <title>The hologenome of the rock-dwelling lichen Lasallia pustulata.</title>
        <authorList>
            <person name="Greshake Tzovaras B."/>
            <person name="Segers F."/>
            <person name="Bicker A."/>
            <person name="Dal Grande F."/>
            <person name="Otte J."/>
            <person name="Hankeln T."/>
            <person name="Schmitt I."/>
            <person name="Ebersberger I."/>
        </authorList>
    </citation>
    <scope>NUCLEOTIDE SEQUENCE [LARGE SCALE GENOMIC DNA]</scope>
    <source>
        <strain evidence="9">A1-1</strain>
    </source>
</reference>
<dbReference type="InterPro" id="IPR002641">
    <property type="entry name" value="PNPLA_dom"/>
</dbReference>
<feature type="repeat" description="ANK" evidence="6">
    <location>
        <begin position="1217"/>
        <end position="1249"/>
    </location>
</feature>
<dbReference type="EC" id="3.1.1.4" evidence="1"/>
<dbReference type="Pfam" id="PF12796">
    <property type="entry name" value="Ank_2"/>
    <property type="match status" value="3"/>
</dbReference>
<feature type="repeat" description="ANK" evidence="6">
    <location>
        <begin position="1184"/>
        <end position="1216"/>
    </location>
</feature>
<dbReference type="PANTHER" id="PTHR24198:SF165">
    <property type="entry name" value="ANKYRIN REPEAT-CONTAINING PROTEIN-RELATED"/>
    <property type="match status" value="1"/>
</dbReference>
<keyword evidence="3 6" id="KW-0040">ANK repeat</keyword>
<comment type="caution">
    <text evidence="9">The sequence shown here is derived from an EMBL/GenBank/DDBJ whole genome shotgun (WGS) entry which is preliminary data.</text>
</comment>
<dbReference type="PROSITE" id="PS51635">
    <property type="entry name" value="PNPLA"/>
    <property type="match status" value="1"/>
</dbReference>
<keyword evidence="7" id="KW-0442">Lipid degradation</keyword>
<evidence type="ECO:0000256" key="2">
    <source>
        <dbReference type="ARBA" id="ARBA00022737"/>
    </source>
</evidence>
<dbReference type="Gene3D" id="1.25.40.20">
    <property type="entry name" value="Ankyrin repeat-containing domain"/>
    <property type="match status" value="5"/>
</dbReference>
<evidence type="ECO:0000313" key="9">
    <source>
        <dbReference type="EMBL" id="KAA6415229.1"/>
    </source>
</evidence>
<feature type="short sequence motif" description="GXSXG" evidence="7">
    <location>
        <begin position="58"/>
        <end position="62"/>
    </location>
</feature>
<feature type="repeat" description="ANK" evidence="6">
    <location>
        <begin position="1053"/>
        <end position="1085"/>
    </location>
</feature>
<dbReference type="SUPFAM" id="SSF52151">
    <property type="entry name" value="FabD/lysophospholipase-like"/>
    <property type="match status" value="1"/>
</dbReference>
<dbReference type="Pfam" id="PF13637">
    <property type="entry name" value="Ank_4"/>
    <property type="match status" value="1"/>
</dbReference>
<dbReference type="Gene3D" id="3.40.50.300">
    <property type="entry name" value="P-loop containing nucleotide triphosphate hydrolases"/>
    <property type="match status" value="1"/>
</dbReference>
<dbReference type="PANTHER" id="PTHR24198">
    <property type="entry name" value="ANKYRIN REPEAT AND PROTEIN KINASE DOMAIN-CONTAINING PROTEIN"/>
    <property type="match status" value="1"/>
</dbReference>
<dbReference type="GO" id="GO:0046486">
    <property type="term" value="P:glycerolipid metabolic process"/>
    <property type="evidence" value="ECO:0007669"/>
    <property type="project" value="UniProtKB-ARBA"/>
</dbReference>
<organism evidence="9 10">
    <name type="scientific">Lasallia pustulata</name>
    <dbReference type="NCBI Taxonomy" id="136370"/>
    <lineage>
        <taxon>Eukaryota</taxon>
        <taxon>Fungi</taxon>
        <taxon>Dikarya</taxon>
        <taxon>Ascomycota</taxon>
        <taxon>Pezizomycotina</taxon>
        <taxon>Lecanoromycetes</taxon>
        <taxon>OSLEUM clade</taxon>
        <taxon>Umbilicariomycetidae</taxon>
        <taxon>Umbilicariales</taxon>
        <taxon>Umbilicariaceae</taxon>
        <taxon>Lasallia</taxon>
    </lineage>
</organism>
<evidence type="ECO:0000256" key="7">
    <source>
        <dbReference type="PROSITE-ProRule" id="PRU01161"/>
    </source>
</evidence>
<feature type="repeat" description="ANK" evidence="6">
    <location>
        <begin position="1119"/>
        <end position="1151"/>
    </location>
</feature>
<comment type="catalytic activity">
    <reaction evidence="5">
        <text>a 1,2-diacyl-sn-glycero-3-phosphocholine + H2O = a 1-acyl-sn-glycero-3-phosphocholine + a fatty acid + H(+)</text>
        <dbReference type="Rhea" id="RHEA:15801"/>
        <dbReference type="ChEBI" id="CHEBI:15377"/>
        <dbReference type="ChEBI" id="CHEBI:15378"/>
        <dbReference type="ChEBI" id="CHEBI:28868"/>
        <dbReference type="ChEBI" id="CHEBI:57643"/>
        <dbReference type="ChEBI" id="CHEBI:58168"/>
        <dbReference type="EC" id="3.1.1.4"/>
    </reaction>
    <physiologicalReaction direction="left-to-right" evidence="5">
        <dbReference type="Rhea" id="RHEA:15802"/>
    </physiologicalReaction>
</comment>
<accession>A0A5M8PZI6</accession>
<feature type="domain" description="PNPLA" evidence="8">
    <location>
        <begin position="12"/>
        <end position="225"/>
    </location>
</feature>
<evidence type="ECO:0000256" key="5">
    <source>
        <dbReference type="ARBA" id="ARBA00023422"/>
    </source>
</evidence>
<dbReference type="PROSITE" id="PS50088">
    <property type="entry name" value="ANK_REPEAT"/>
    <property type="match status" value="8"/>
</dbReference>
<feature type="repeat" description="ANK" evidence="6">
    <location>
        <begin position="1086"/>
        <end position="1118"/>
    </location>
</feature>
<dbReference type="SUPFAM" id="SSF52540">
    <property type="entry name" value="P-loop containing nucleoside triphosphate hydrolases"/>
    <property type="match status" value="1"/>
</dbReference>